<evidence type="ECO:0000256" key="1">
    <source>
        <dbReference type="ARBA" id="ARBA00022801"/>
    </source>
</evidence>
<dbReference type="HAMAP" id="MF_00457">
    <property type="entry name" value="UPF0173"/>
    <property type="match status" value="1"/>
</dbReference>
<dbReference type="NCBIfam" id="NF001911">
    <property type="entry name" value="PRK00685.1"/>
    <property type="match status" value="1"/>
</dbReference>
<dbReference type="RefSeq" id="WP_144197659.1">
    <property type="nucleotide sequence ID" value="NZ_CAJPVH010000084.1"/>
</dbReference>
<dbReference type="GO" id="GO:0016787">
    <property type="term" value="F:hydrolase activity"/>
    <property type="evidence" value="ECO:0007669"/>
    <property type="project" value="UniProtKB-UniRule"/>
</dbReference>
<feature type="chain" id="PRO_5041963573" description="UPF0173 metal-dependent hydrolase FGG12_10775" evidence="3">
    <location>
        <begin position="26"/>
        <end position="290"/>
    </location>
</feature>
<reference evidence="5 7" key="1">
    <citation type="submission" date="2019-05" db="EMBL/GenBank/DDBJ databases">
        <title>Whole genome sequence analysis of Cupriavidus campinensis S14E4C strain.</title>
        <authorList>
            <person name="Abbaszade G."/>
            <person name="Szabo A."/>
            <person name="Toumi M."/>
            <person name="Toth E."/>
        </authorList>
    </citation>
    <scope>NUCLEOTIDE SEQUENCE [LARGE SCALE GENOMIC DNA]</scope>
    <source>
        <strain evidence="5 7">S14E4C</strain>
    </source>
</reference>
<dbReference type="InterPro" id="IPR050114">
    <property type="entry name" value="UPF0173_UPF0282_UlaG_hydrolase"/>
</dbReference>
<keyword evidence="3" id="KW-0732">Signal</keyword>
<accession>A0AAE9I417</accession>
<dbReference type="InterPro" id="IPR022877">
    <property type="entry name" value="UPF0173"/>
</dbReference>
<feature type="signal peptide" evidence="3">
    <location>
        <begin position="1"/>
        <end position="25"/>
    </location>
</feature>
<gene>
    <name evidence="5" type="ORF">FGG12_10775</name>
    <name evidence="6" type="ORF">M5D45_27910</name>
</gene>
<evidence type="ECO:0000313" key="7">
    <source>
        <dbReference type="Proteomes" id="UP000318943"/>
    </source>
</evidence>
<evidence type="ECO:0000256" key="2">
    <source>
        <dbReference type="HAMAP-Rule" id="MF_00457"/>
    </source>
</evidence>
<dbReference type="KEGG" id="ccam:M5D45_27910"/>
<dbReference type="Proteomes" id="UP000318943">
    <property type="component" value="Unassembled WGS sequence"/>
</dbReference>
<reference evidence="6" key="2">
    <citation type="journal article" date="2022" name="Microbiol. Resour. Announc.">
        <title>Genome Sequence of Cupriavidus campinensis Strain G5, a Member of a Bacterial Consortium Capable of Polyethylene Degradation.</title>
        <authorList>
            <person name="Schneider B."/>
            <person name="Pfeiffer F."/>
            <person name="Dyall-Smith M."/>
            <person name="Kunte H.J."/>
        </authorList>
    </citation>
    <scope>NUCLEOTIDE SEQUENCE</scope>
    <source>
        <strain evidence="6">G5</strain>
    </source>
</reference>
<dbReference type="Proteomes" id="UP001056132">
    <property type="component" value="Chromosome 2"/>
</dbReference>
<evidence type="ECO:0000313" key="8">
    <source>
        <dbReference type="Proteomes" id="UP001056132"/>
    </source>
</evidence>
<name>A0AAE9I417_9BURK</name>
<keyword evidence="1 2" id="KW-0378">Hydrolase</keyword>
<dbReference type="SUPFAM" id="SSF56281">
    <property type="entry name" value="Metallo-hydrolase/oxidoreductase"/>
    <property type="match status" value="1"/>
</dbReference>
<reference evidence="6" key="3">
    <citation type="submission" date="2022-05" db="EMBL/GenBank/DDBJ databases">
        <authorList>
            <person name="Kunte H.-J."/>
        </authorList>
    </citation>
    <scope>NUCLEOTIDE SEQUENCE</scope>
    <source>
        <strain evidence="6">G5</strain>
    </source>
</reference>
<sequence>MKRLRTLLCAAVVAGLAGCASTLSGTGADAPKPTAPGQIAAGKTEVLWLGQAAMRITTPGGKVIMIDPWLTGNPKTPANFKQLGALGKVDLILVTHAHGDHLGDAAALAQLNNAPIWNGGGMGQTLVALGMVPATLSQRFNKSGTVAPFGPQGPKITAVHAEHSSELVWKNPATNKDEVHYGGEPVGYIIEMENGFKVWHMGDTGLYGDMRMIGEMIKPDLVLIPIGGHFTMGPKDAAVAVRDMIKPKYAIPMHYLTTPQLAGTPAQFTAALGVTGTQVIVPEPGQKVDF</sequence>
<dbReference type="PROSITE" id="PS51257">
    <property type="entry name" value="PROKAR_LIPOPROTEIN"/>
    <property type="match status" value="1"/>
</dbReference>
<dbReference type="EMBL" id="CP097331">
    <property type="protein sequence ID" value="URF06894.1"/>
    <property type="molecule type" value="Genomic_DNA"/>
</dbReference>
<keyword evidence="7" id="KW-1185">Reference proteome</keyword>
<dbReference type="EMBL" id="VCIZ01000005">
    <property type="protein sequence ID" value="TSP12691.1"/>
    <property type="molecule type" value="Genomic_DNA"/>
</dbReference>
<dbReference type="InterPro" id="IPR036866">
    <property type="entry name" value="RibonucZ/Hydroxyglut_hydro"/>
</dbReference>
<organism evidence="6 8">
    <name type="scientific">Cupriavidus campinensis</name>
    <dbReference type="NCBI Taxonomy" id="151783"/>
    <lineage>
        <taxon>Bacteria</taxon>
        <taxon>Pseudomonadati</taxon>
        <taxon>Pseudomonadota</taxon>
        <taxon>Betaproteobacteria</taxon>
        <taxon>Burkholderiales</taxon>
        <taxon>Burkholderiaceae</taxon>
        <taxon>Cupriavidus</taxon>
    </lineage>
</organism>
<dbReference type="PANTHER" id="PTHR43546:SF3">
    <property type="entry name" value="UPF0173 METAL-DEPENDENT HYDROLASE MJ1163"/>
    <property type="match status" value="1"/>
</dbReference>
<dbReference type="SMART" id="SM00849">
    <property type="entry name" value="Lactamase_B"/>
    <property type="match status" value="1"/>
</dbReference>
<dbReference type="Pfam" id="PF12706">
    <property type="entry name" value="Lactamase_B_2"/>
    <property type="match status" value="1"/>
</dbReference>
<evidence type="ECO:0000256" key="3">
    <source>
        <dbReference type="SAM" id="SignalP"/>
    </source>
</evidence>
<dbReference type="Gene3D" id="3.60.15.10">
    <property type="entry name" value="Ribonuclease Z/Hydroxyacylglutathione hydrolase-like"/>
    <property type="match status" value="1"/>
</dbReference>
<evidence type="ECO:0000259" key="4">
    <source>
        <dbReference type="SMART" id="SM00849"/>
    </source>
</evidence>
<dbReference type="PANTHER" id="PTHR43546">
    <property type="entry name" value="UPF0173 METAL-DEPENDENT HYDROLASE MJ1163-RELATED"/>
    <property type="match status" value="1"/>
</dbReference>
<comment type="similarity">
    <text evidence="2">Belongs to the UPF0173 family.</text>
</comment>
<evidence type="ECO:0000313" key="6">
    <source>
        <dbReference type="EMBL" id="URF06894.1"/>
    </source>
</evidence>
<dbReference type="AlphaFoldDB" id="A0AAE9I417"/>
<dbReference type="InterPro" id="IPR001279">
    <property type="entry name" value="Metallo-B-lactamas"/>
</dbReference>
<feature type="domain" description="Metallo-beta-lactamase" evidence="4">
    <location>
        <begin position="50"/>
        <end position="254"/>
    </location>
</feature>
<evidence type="ECO:0000313" key="5">
    <source>
        <dbReference type="EMBL" id="TSP12691.1"/>
    </source>
</evidence>
<proteinExistence type="inferred from homology"/>
<protein>
    <recommendedName>
        <fullName evidence="2">UPF0173 metal-dependent hydrolase FGG12_10775</fullName>
    </recommendedName>
</protein>